<evidence type="ECO:0000256" key="1">
    <source>
        <dbReference type="ARBA" id="ARBA00023015"/>
    </source>
</evidence>
<dbReference type="InterPro" id="IPR036388">
    <property type="entry name" value="WH-like_DNA-bd_sf"/>
</dbReference>
<dbReference type="InterPro" id="IPR013196">
    <property type="entry name" value="HTH_11"/>
</dbReference>
<dbReference type="eggNOG" id="COG2378">
    <property type="taxonomic scope" value="Bacteria"/>
</dbReference>
<dbReference type="EMBL" id="CP002541">
    <property type="protein sequence ID" value="ADY12573.1"/>
    <property type="molecule type" value="Genomic_DNA"/>
</dbReference>
<keyword evidence="1" id="KW-0805">Transcription regulation</keyword>
<dbReference type="AlphaFoldDB" id="F0RY74"/>
<dbReference type="SUPFAM" id="SSF46785">
    <property type="entry name" value="Winged helix' DNA-binding domain"/>
    <property type="match status" value="1"/>
</dbReference>
<dbReference type="Pfam" id="PF08279">
    <property type="entry name" value="HTH_11"/>
    <property type="match status" value="1"/>
</dbReference>
<dbReference type="InterPro" id="IPR057727">
    <property type="entry name" value="WCX_dom"/>
</dbReference>
<dbReference type="Pfam" id="PF13280">
    <property type="entry name" value="WYL"/>
    <property type="match status" value="1"/>
</dbReference>
<evidence type="ECO:0000313" key="5">
    <source>
        <dbReference type="Proteomes" id="UP000008466"/>
    </source>
</evidence>
<dbReference type="InterPro" id="IPR026881">
    <property type="entry name" value="WYL_dom"/>
</dbReference>
<evidence type="ECO:0000259" key="3">
    <source>
        <dbReference type="PROSITE" id="PS51000"/>
    </source>
</evidence>
<reference evidence="5" key="1">
    <citation type="submission" date="2011-02" db="EMBL/GenBank/DDBJ databases">
        <title>Complete sequence of Spirochaeta sp. Buddy.</title>
        <authorList>
            <person name="Lucas S."/>
            <person name="Copeland A."/>
            <person name="Lapidus A."/>
            <person name="Cheng J.-F."/>
            <person name="Goodwin L."/>
            <person name="Pitluck S."/>
            <person name="Zeytun A."/>
            <person name="Detter J.C."/>
            <person name="Han C."/>
            <person name="Tapia R."/>
            <person name="Land M."/>
            <person name="Hauser L."/>
            <person name="Kyrpides N."/>
            <person name="Ivanova N."/>
            <person name="Mikhailova N."/>
            <person name="Pagani I."/>
            <person name="Ritalahti K.M."/>
            <person name="Loeffler F.E."/>
            <person name="Woyke T."/>
        </authorList>
    </citation>
    <scope>NUCLEOTIDE SEQUENCE [LARGE SCALE GENOMIC DNA]</scope>
    <source>
        <strain evidence="5">ATCC BAA-1886 / DSM 22777 / Buddy</strain>
    </source>
</reference>
<dbReference type="PROSITE" id="PS51000">
    <property type="entry name" value="HTH_DEOR_2"/>
    <property type="match status" value="1"/>
</dbReference>
<dbReference type="KEGG" id="sbu:SpiBuddy_0746"/>
<proteinExistence type="predicted"/>
<dbReference type="InterPro" id="IPR051534">
    <property type="entry name" value="CBASS_pafABC_assoc_protein"/>
</dbReference>
<evidence type="ECO:0000313" key="4">
    <source>
        <dbReference type="EMBL" id="ADY12573.1"/>
    </source>
</evidence>
<keyword evidence="5" id="KW-1185">Reference proteome</keyword>
<dbReference type="Proteomes" id="UP000008466">
    <property type="component" value="Chromosome"/>
</dbReference>
<dbReference type="PANTHER" id="PTHR34580">
    <property type="match status" value="1"/>
</dbReference>
<dbReference type="PROSITE" id="PS52050">
    <property type="entry name" value="WYL"/>
    <property type="match status" value="1"/>
</dbReference>
<accession>F0RY74</accession>
<dbReference type="HOGENOM" id="CLU_041141_5_1_12"/>
<keyword evidence="2" id="KW-0804">Transcription</keyword>
<dbReference type="PANTHER" id="PTHR34580:SF1">
    <property type="entry name" value="PROTEIN PAFC"/>
    <property type="match status" value="1"/>
</dbReference>
<dbReference type="Pfam" id="PF25583">
    <property type="entry name" value="WCX"/>
    <property type="match status" value="1"/>
</dbReference>
<dbReference type="GO" id="GO:0003700">
    <property type="term" value="F:DNA-binding transcription factor activity"/>
    <property type="evidence" value="ECO:0007669"/>
    <property type="project" value="InterPro"/>
</dbReference>
<name>F0RY74_SPHGB</name>
<organism evidence="4 5">
    <name type="scientific">Sphaerochaeta globosa (strain ATCC BAA-1886 / DSM 22777 / Buddy)</name>
    <name type="common">Spirochaeta sp. (strain Buddy)</name>
    <dbReference type="NCBI Taxonomy" id="158189"/>
    <lineage>
        <taxon>Bacteria</taxon>
        <taxon>Pseudomonadati</taxon>
        <taxon>Spirochaetota</taxon>
        <taxon>Spirochaetia</taxon>
        <taxon>Spirochaetales</taxon>
        <taxon>Sphaerochaetaceae</taxon>
        <taxon>Sphaerochaeta</taxon>
    </lineage>
</organism>
<sequence>MQTSRMFQILYYLIANQTVTAGHLAEKLEVSTRTIYRDIERLSEAGIPVYSIAGRQGGLALVEGFTLDKVLLSHDERRTILSSLRSLDVTGEPGHEATLQKLNSLFGPMEEDWLEIDFSGWGPSELDNKKFELIKEAVIKCWVLQIAYCNSKGEEDTRTIEPLQLLYKAKAWYVKAYCRTNEGFRLFKLTRILSAKSLGRQFEKKSYPASESKQSVSYTDIILRFTRSMAYRVYDEFDSKYVCKEPEGSLLVSVSLPLDNWVVGYVLSFGSEVTVIEPAQLRQALLEQARRIGDLYKS</sequence>
<gene>
    <name evidence="4" type="ordered locus">SpiBuddy_0746</name>
</gene>
<dbReference type="InterPro" id="IPR028349">
    <property type="entry name" value="PafC-like"/>
</dbReference>
<evidence type="ECO:0000256" key="2">
    <source>
        <dbReference type="ARBA" id="ARBA00023163"/>
    </source>
</evidence>
<dbReference type="PIRSF" id="PIRSF016838">
    <property type="entry name" value="PafC"/>
    <property type="match status" value="1"/>
</dbReference>
<dbReference type="Gene3D" id="1.10.10.10">
    <property type="entry name" value="Winged helix-like DNA-binding domain superfamily/Winged helix DNA-binding domain"/>
    <property type="match status" value="1"/>
</dbReference>
<protein>
    <recommendedName>
        <fullName evidence="3">HTH deoR-type domain-containing protein</fullName>
    </recommendedName>
</protein>
<dbReference type="InterPro" id="IPR036390">
    <property type="entry name" value="WH_DNA-bd_sf"/>
</dbReference>
<dbReference type="STRING" id="158189.SpiBuddy_0746"/>
<dbReference type="InterPro" id="IPR001034">
    <property type="entry name" value="DeoR_HTH"/>
</dbReference>
<feature type="domain" description="HTH deoR-type" evidence="3">
    <location>
        <begin position="2"/>
        <end position="61"/>
    </location>
</feature>